<dbReference type="InterPro" id="IPR001647">
    <property type="entry name" value="HTH_TetR"/>
</dbReference>
<dbReference type="STRING" id="180197.SAMN02982919_01112"/>
<evidence type="ECO:0000256" key="1">
    <source>
        <dbReference type="ARBA" id="ARBA00022491"/>
    </source>
</evidence>
<keyword evidence="2" id="KW-0805">Transcription regulation</keyword>
<evidence type="ECO:0000313" key="8">
    <source>
        <dbReference type="Proteomes" id="UP000199766"/>
    </source>
</evidence>
<dbReference type="SUPFAM" id="SSF46689">
    <property type="entry name" value="Homeodomain-like"/>
    <property type="match status" value="1"/>
</dbReference>
<gene>
    <name evidence="7" type="ORF">SAMN02982919_01112</name>
</gene>
<dbReference type="Pfam" id="PF00440">
    <property type="entry name" value="TetR_N"/>
    <property type="match status" value="1"/>
</dbReference>
<dbReference type="EMBL" id="FOGD01000002">
    <property type="protein sequence ID" value="SEQ73466.1"/>
    <property type="molecule type" value="Genomic_DNA"/>
</dbReference>
<dbReference type="Proteomes" id="UP000199766">
    <property type="component" value="Unassembled WGS sequence"/>
</dbReference>
<dbReference type="InterPro" id="IPR013572">
    <property type="entry name" value="Tscrpt_reg_MAATS_C"/>
</dbReference>
<dbReference type="RefSeq" id="WP_091454094.1">
    <property type="nucleotide sequence ID" value="NZ_FOGD01000002.1"/>
</dbReference>
<proteinExistence type="predicted"/>
<organism evidence="7 8">
    <name type="scientific">Giesbergeria anulus</name>
    <dbReference type="NCBI Taxonomy" id="180197"/>
    <lineage>
        <taxon>Bacteria</taxon>
        <taxon>Pseudomonadati</taxon>
        <taxon>Pseudomonadota</taxon>
        <taxon>Betaproteobacteria</taxon>
        <taxon>Burkholderiales</taxon>
        <taxon>Comamonadaceae</taxon>
        <taxon>Giesbergeria</taxon>
    </lineage>
</organism>
<dbReference type="GO" id="GO:0000976">
    <property type="term" value="F:transcription cis-regulatory region binding"/>
    <property type="evidence" value="ECO:0007669"/>
    <property type="project" value="TreeGrafter"/>
</dbReference>
<protein>
    <submittedName>
        <fullName evidence="7">Transcriptional regulator, TetR family</fullName>
    </submittedName>
</protein>
<evidence type="ECO:0000256" key="2">
    <source>
        <dbReference type="ARBA" id="ARBA00023015"/>
    </source>
</evidence>
<evidence type="ECO:0000313" key="7">
    <source>
        <dbReference type="EMBL" id="SEQ73466.1"/>
    </source>
</evidence>
<reference evidence="7 8" key="1">
    <citation type="submission" date="2016-10" db="EMBL/GenBank/DDBJ databases">
        <authorList>
            <person name="de Groot N.N."/>
        </authorList>
    </citation>
    <scope>NUCLEOTIDE SEQUENCE [LARGE SCALE GENOMIC DNA]</scope>
    <source>
        <strain evidence="7 8">ATCC 35958</strain>
    </source>
</reference>
<dbReference type="Gene3D" id="1.10.357.10">
    <property type="entry name" value="Tetracycline Repressor, domain 2"/>
    <property type="match status" value="1"/>
</dbReference>
<keyword evidence="3 5" id="KW-0238">DNA-binding</keyword>
<keyword evidence="4" id="KW-0804">Transcription</keyword>
<evidence type="ECO:0000256" key="4">
    <source>
        <dbReference type="ARBA" id="ARBA00023163"/>
    </source>
</evidence>
<feature type="DNA-binding region" description="H-T-H motif" evidence="5">
    <location>
        <begin position="33"/>
        <end position="52"/>
    </location>
</feature>
<evidence type="ECO:0000256" key="3">
    <source>
        <dbReference type="ARBA" id="ARBA00023125"/>
    </source>
</evidence>
<dbReference type="PROSITE" id="PS50977">
    <property type="entry name" value="HTH_TETR_2"/>
    <property type="match status" value="1"/>
</dbReference>
<dbReference type="GO" id="GO:0003700">
    <property type="term" value="F:DNA-binding transcription factor activity"/>
    <property type="evidence" value="ECO:0007669"/>
    <property type="project" value="TreeGrafter"/>
</dbReference>
<accession>A0A1H9IFW9</accession>
<dbReference type="SUPFAM" id="SSF48498">
    <property type="entry name" value="Tetracyclin repressor-like, C-terminal domain"/>
    <property type="match status" value="1"/>
</dbReference>
<dbReference type="OrthoDB" id="5816932at2"/>
<evidence type="ECO:0000256" key="5">
    <source>
        <dbReference type="PROSITE-ProRule" id="PRU00335"/>
    </source>
</evidence>
<dbReference type="Pfam" id="PF08361">
    <property type="entry name" value="TetR_C_2"/>
    <property type="match status" value="1"/>
</dbReference>
<dbReference type="PRINTS" id="PR00455">
    <property type="entry name" value="HTHTETR"/>
</dbReference>
<dbReference type="PANTHER" id="PTHR30055">
    <property type="entry name" value="HTH-TYPE TRANSCRIPTIONAL REGULATOR RUTR"/>
    <property type="match status" value="1"/>
</dbReference>
<dbReference type="AlphaFoldDB" id="A0A1H9IFW9"/>
<keyword evidence="1" id="KW-0678">Repressor</keyword>
<dbReference type="InterPro" id="IPR036271">
    <property type="entry name" value="Tet_transcr_reg_TetR-rel_C_sf"/>
</dbReference>
<keyword evidence="8" id="KW-1185">Reference proteome</keyword>
<evidence type="ECO:0000259" key="6">
    <source>
        <dbReference type="PROSITE" id="PS50977"/>
    </source>
</evidence>
<dbReference type="PANTHER" id="PTHR30055:SF240">
    <property type="entry name" value="HTH-TYPE TRANSCRIPTIONAL REGULATOR ACRR"/>
    <property type="match status" value="1"/>
</dbReference>
<name>A0A1H9IFW9_9BURK</name>
<sequence length="232" mass="25427">MARRTKAEAQATRNSLLDAAEQLFQTRGVSRTSLNDIATAAGTTRGAIYWHFKDKADLFNAMMERVTLPLEEIHAQASAMTDGHALGQLRTALLNALHLIATDTATRRVLEIATQKIELTNELVSVQERRLHSHRRCVEQNQLALASASRATQQPLTIPLDTAAIGLQALIEGLVQRWLLDPQAFDLEQTGQQTMDVYLAGLGLPIKHLSPIKTPCLSHRLAGGLGETLKAQ</sequence>
<feature type="domain" description="HTH tetR-type" evidence="6">
    <location>
        <begin position="10"/>
        <end position="70"/>
    </location>
</feature>
<dbReference type="InterPro" id="IPR009057">
    <property type="entry name" value="Homeodomain-like_sf"/>
</dbReference>
<dbReference type="InterPro" id="IPR050109">
    <property type="entry name" value="HTH-type_TetR-like_transc_reg"/>
</dbReference>